<proteinExistence type="predicted"/>
<comment type="caution">
    <text evidence="2">The sequence shown here is derived from an EMBL/GenBank/DDBJ whole genome shotgun (WGS) entry which is preliminary data.</text>
</comment>
<feature type="transmembrane region" description="Helical" evidence="1">
    <location>
        <begin position="40"/>
        <end position="61"/>
    </location>
</feature>
<dbReference type="AlphaFoldDB" id="A0ABD5RCD1"/>
<protein>
    <submittedName>
        <fullName evidence="2">Uncharacterized protein</fullName>
    </submittedName>
</protein>
<name>A0ABD5RCD1_9EURY</name>
<dbReference type="EMBL" id="JBHSKX010000002">
    <property type="protein sequence ID" value="MFC5367398.1"/>
    <property type="molecule type" value="Genomic_DNA"/>
</dbReference>
<keyword evidence="1" id="KW-0472">Membrane</keyword>
<organism evidence="2 3">
    <name type="scientific">Salinirubrum litoreum</name>
    <dbReference type="NCBI Taxonomy" id="1126234"/>
    <lineage>
        <taxon>Archaea</taxon>
        <taxon>Methanobacteriati</taxon>
        <taxon>Methanobacteriota</taxon>
        <taxon>Stenosarchaea group</taxon>
        <taxon>Halobacteria</taxon>
        <taxon>Halobacteriales</taxon>
        <taxon>Haloferacaceae</taxon>
        <taxon>Salinirubrum</taxon>
    </lineage>
</organism>
<feature type="transmembrane region" description="Helical" evidence="1">
    <location>
        <begin position="81"/>
        <end position="103"/>
    </location>
</feature>
<keyword evidence="1" id="KW-0812">Transmembrane</keyword>
<evidence type="ECO:0000256" key="1">
    <source>
        <dbReference type="SAM" id="Phobius"/>
    </source>
</evidence>
<dbReference type="RefSeq" id="WP_227229655.1">
    <property type="nucleotide sequence ID" value="NZ_JAJCVJ010000002.1"/>
</dbReference>
<gene>
    <name evidence="2" type="ORF">ACFPJ5_10650</name>
</gene>
<accession>A0ABD5RCD1</accession>
<evidence type="ECO:0000313" key="2">
    <source>
        <dbReference type="EMBL" id="MFC5367398.1"/>
    </source>
</evidence>
<dbReference type="Proteomes" id="UP001596201">
    <property type="component" value="Unassembled WGS sequence"/>
</dbReference>
<sequence length="105" mass="11851">MTELPALDDARIYGPKARQASVSLPEADSRRQYYLNVLELLGASGLALFFLTPVVLSVQWVLLNTARDVFGLGRFSNTVNWLLLLATLAVGVWSAFRVVEWYYER</sequence>
<keyword evidence="1" id="KW-1133">Transmembrane helix</keyword>
<keyword evidence="3" id="KW-1185">Reference proteome</keyword>
<reference evidence="2 3" key="1">
    <citation type="journal article" date="2019" name="Int. J. Syst. Evol. Microbiol.">
        <title>The Global Catalogue of Microorganisms (GCM) 10K type strain sequencing project: providing services to taxonomists for standard genome sequencing and annotation.</title>
        <authorList>
            <consortium name="The Broad Institute Genomics Platform"/>
            <consortium name="The Broad Institute Genome Sequencing Center for Infectious Disease"/>
            <person name="Wu L."/>
            <person name="Ma J."/>
        </authorList>
    </citation>
    <scope>NUCLEOTIDE SEQUENCE [LARGE SCALE GENOMIC DNA]</scope>
    <source>
        <strain evidence="2 3">CGMCC 1.12237</strain>
    </source>
</reference>
<evidence type="ECO:0000313" key="3">
    <source>
        <dbReference type="Proteomes" id="UP001596201"/>
    </source>
</evidence>